<evidence type="ECO:0000256" key="4">
    <source>
        <dbReference type="ARBA" id="ARBA00022801"/>
    </source>
</evidence>
<dbReference type="PANTHER" id="PTHR11079">
    <property type="entry name" value="CYTOSINE DEAMINASE FAMILY MEMBER"/>
    <property type="match status" value="1"/>
</dbReference>
<evidence type="ECO:0000259" key="8">
    <source>
        <dbReference type="PROSITE" id="PS51747"/>
    </source>
</evidence>
<dbReference type="CDD" id="cd01285">
    <property type="entry name" value="nucleoside_deaminase"/>
    <property type="match status" value="1"/>
</dbReference>
<comment type="function">
    <text evidence="7">Catalyzes the deamination of adenosine to inosine at the wobble position 34 of tRNA(Arg2).</text>
</comment>
<dbReference type="Pfam" id="PF14437">
    <property type="entry name" value="MafB19-deam"/>
    <property type="match status" value="1"/>
</dbReference>
<keyword evidence="3 7" id="KW-0479">Metal-binding</keyword>
<gene>
    <name evidence="7 9" type="primary">tadA</name>
    <name evidence="9" type="ORF">COOX1_0036</name>
</gene>
<name>A0A6F9DYS4_9BACL</name>
<feature type="binding site" evidence="7">
    <location>
        <position position="89"/>
    </location>
    <ligand>
        <name>Zn(2+)</name>
        <dbReference type="ChEBI" id="CHEBI:29105"/>
        <note>catalytic</note>
    </ligand>
</feature>
<dbReference type="HAMAP" id="MF_00972">
    <property type="entry name" value="tRNA_aden_deaminase"/>
    <property type="match status" value="1"/>
</dbReference>
<dbReference type="GO" id="GO:0052717">
    <property type="term" value="F:tRNA-specific adenosine-34 deaminase activity"/>
    <property type="evidence" value="ECO:0007669"/>
    <property type="project" value="UniProtKB-UniRule"/>
</dbReference>
<evidence type="ECO:0000313" key="9">
    <source>
        <dbReference type="EMBL" id="CAB3389680.1"/>
    </source>
</evidence>
<sequence length="174" mass="18771">MPDTPRDLQYMERALQLAAYAGEMGEVPIGAVVVAGGQILGEGFNLREMWNDPTAHAEMVALRQAAQAVGGWRLSGTTLYVTLEPCAMCVGAAVLARVERVVFGAPDPKAGACGSVLQVADAPLNHRLKVEGGVLRESCSDLLKRFFRELRARERPQAGHSSVLSFDDPPRRDV</sequence>
<feature type="active site" description="Proton donor" evidence="7">
    <location>
        <position position="58"/>
    </location>
</feature>
<dbReference type="InterPro" id="IPR002125">
    <property type="entry name" value="CMP_dCMP_dom"/>
</dbReference>
<comment type="catalytic activity">
    <reaction evidence="6 7">
        <text>adenosine(34) in tRNA + H2O + H(+) = inosine(34) in tRNA + NH4(+)</text>
        <dbReference type="Rhea" id="RHEA:43168"/>
        <dbReference type="Rhea" id="RHEA-COMP:10373"/>
        <dbReference type="Rhea" id="RHEA-COMP:10374"/>
        <dbReference type="ChEBI" id="CHEBI:15377"/>
        <dbReference type="ChEBI" id="CHEBI:15378"/>
        <dbReference type="ChEBI" id="CHEBI:28938"/>
        <dbReference type="ChEBI" id="CHEBI:74411"/>
        <dbReference type="ChEBI" id="CHEBI:82852"/>
        <dbReference type="EC" id="3.5.4.33"/>
    </reaction>
</comment>
<protein>
    <recommendedName>
        <fullName evidence="7">tRNA-specific adenosine deaminase</fullName>
        <ecNumber evidence="7">3.5.4.33</ecNumber>
    </recommendedName>
</protein>
<evidence type="ECO:0000256" key="1">
    <source>
        <dbReference type="ARBA" id="ARBA00011738"/>
    </source>
</evidence>
<dbReference type="Gene3D" id="3.40.140.10">
    <property type="entry name" value="Cytidine Deaminase, domain 2"/>
    <property type="match status" value="1"/>
</dbReference>
<feature type="binding site" evidence="7">
    <location>
        <position position="86"/>
    </location>
    <ligand>
        <name>Zn(2+)</name>
        <dbReference type="ChEBI" id="CHEBI:29105"/>
        <note>catalytic</note>
    </ligand>
</feature>
<comment type="subunit">
    <text evidence="1 7">Homodimer.</text>
</comment>
<reference evidence="9 10" key="1">
    <citation type="submission" date="2020-04" db="EMBL/GenBank/DDBJ databases">
        <authorList>
            <person name="Hogendoorn C."/>
        </authorList>
    </citation>
    <scope>NUCLEOTIDE SEQUENCE [LARGE SCALE GENOMIC DNA]</scope>
    <source>
        <strain evidence="9">COOX1</strain>
    </source>
</reference>
<evidence type="ECO:0000313" key="10">
    <source>
        <dbReference type="Proteomes" id="UP000502196"/>
    </source>
</evidence>
<evidence type="ECO:0000256" key="7">
    <source>
        <dbReference type="HAMAP-Rule" id="MF_00972"/>
    </source>
</evidence>
<dbReference type="PANTHER" id="PTHR11079:SF202">
    <property type="entry name" value="TRNA-SPECIFIC ADENOSINE DEAMINASE"/>
    <property type="match status" value="1"/>
</dbReference>
<keyword evidence="2 7" id="KW-0819">tRNA processing</keyword>
<proteinExistence type="inferred from homology"/>
<keyword evidence="4 7" id="KW-0378">Hydrolase</keyword>
<comment type="cofactor">
    <cofactor evidence="7">
        <name>Zn(2+)</name>
        <dbReference type="ChEBI" id="CHEBI:29105"/>
    </cofactor>
    <text evidence="7">Binds 1 zinc ion per subunit.</text>
</comment>
<evidence type="ECO:0000256" key="6">
    <source>
        <dbReference type="ARBA" id="ARBA00048045"/>
    </source>
</evidence>
<dbReference type="NCBIfam" id="NF008113">
    <property type="entry name" value="PRK10860.1"/>
    <property type="match status" value="1"/>
</dbReference>
<feature type="binding site" evidence="7">
    <location>
        <position position="56"/>
    </location>
    <ligand>
        <name>Zn(2+)</name>
        <dbReference type="ChEBI" id="CHEBI:29105"/>
        <note>catalytic</note>
    </ligand>
</feature>
<accession>A0A6F9DYS4</accession>
<dbReference type="GO" id="GO:0008270">
    <property type="term" value="F:zinc ion binding"/>
    <property type="evidence" value="ECO:0007669"/>
    <property type="project" value="UniProtKB-UniRule"/>
</dbReference>
<dbReference type="Proteomes" id="UP000502196">
    <property type="component" value="Chromosome"/>
</dbReference>
<dbReference type="SUPFAM" id="SSF53927">
    <property type="entry name" value="Cytidine deaminase-like"/>
    <property type="match status" value="1"/>
</dbReference>
<dbReference type="EMBL" id="LR792683">
    <property type="protein sequence ID" value="CAB3389680.1"/>
    <property type="molecule type" value="Genomic_DNA"/>
</dbReference>
<organism evidence="9 10">
    <name type="scientific">Kyrpidia spormannii</name>
    <dbReference type="NCBI Taxonomy" id="2055160"/>
    <lineage>
        <taxon>Bacteria</taxon>
        <taxon>Bacillati</taxon>
        <taxon>Bacillota</taxon>
        <taxon>Bacilli</taxon>
        <taxon>Bacillales</taxon>
        <taxon>Alicyclobacillaceae</taxon>
        <taxon>Kyrpidia</taxon>
    </lineage>
</organism>
<dbReference type="RefSeq" id="WP_232059528.1">
    <property type="nucleotide sequence ID" value="NZ_CP047971.1"/>
</dbReference>
<dbReference type="PROSITE" id="PS51747">
    <property type="entry name" value="CYT_DCMP_DEAMINASES_2"/>
    <property type="match status" value="1"/>
</dbReference>
<comment type="similarity">
    <text evidence="7">Belongs to the cytidine and deoxycytidylate deaminase family.</text>
</comment>
<dbReference type="InterPro" id="IPR058535">
    <property type="entry name" value="MafB19-deam"/>
</dbReference>
<dbReference type="AlphaFoldDB" id="A0A6F9DYS4"/>
<feature type="domain" description="CMP/dCMP-type deaminase" evidence="8">
    <location>
        <begin position="5"/>
        <end position="124"/>
    </location>
</feature>
<dbReference type="GO" id="GO:0002100">
    <property type="term" value="P:tRNA wobble adenosine to inosine editing"/>
    <property type="evidence" value="ECO:0007669"/>
    <property type="project" value="UniProtKB-UniRule"/>
</dbReference>
<dbReference type="InterPro" id="IPR028883">
    <property type="entry name" value="tRNA_aden_deaminase"/>
</dbReference>
<dbReference type="EC" id="3.5.4.33" evidence="7"/>
<evidence type="ECO:0000256" key="3">
    <source>
        <dbReference type="ARBA" id="ARBA00022723"/>
    </source>
</evidence>
<evidence type="ECO:0000256" key="2">
    <source>
        <dbReference type="ARBA" id="ARBA00022694"/>
    </source>
</evidence>
<keyword evidence="5 7" id="KW-0862">Zinc</keyword>
<evidence type="ECO:0000256" key="5">
    <source>
        <dbReference type="ARBA" id="ARBA00022833"/>
    </source>
</evidence>
<dbReference type="InterPro" id="IPR016193">
    <property type="entry name" value="Cytidine_deaminase-like"/>
</dbReference>
<dbReference type="FunFam" id="3.40.140.10:FF:000005">
    <property type="entry name" value="tRNA-specific adenosine deaminase"/>
    <property type="match status" value="1"/>
</dbReference>